<evidence type="ECO:0000256" key="5">
    <source>
        <dbReference type="ARBA" id="ARBA00022519"/>
    </source>
</evidence>
<keyword evidence="5" id="KW-0997">Cell inner membrane</keyword>
<name>A0A0G3BSW7_9BURK</name>
<sequence length="415" mass="46207">MRTIIWIILLFAAAVVSATFLGTNDALVTLFWPPWRLDVSFNLFIVVLLLTVATVYVSLQGLNALVGLPKRAREWRVAKRDRSAQEALRESLALFFGARYTRAHKAAQRAMTIQSETPELGSDPEFAMLAHLLAAGSMHRLQDRARRDEHLLQALVASRTQGATRAAEEGARLLAAEWALEDRDADRALDLIGELSPGVARRTQALRLKLQAARLARRPLDALKTARLLAKHQGFSQSAAAGLLRSLAIEALDSARDADQLRRVWQQLDVSDRRDPYVAAHAARAMSGMGYHEDARLWLKPFWEQVTTVGGEERAELGEALVTAMSGLGPDWLPRLEAAAQAEPRDPFLAYTLGRALGELQLWGKAKQQLERCADHTGLPAAQRRAAWRQLAQLAEREGDEARMHRCYRRAAELE</sequence>
<dbReference type="RefSeq" id="WP_047196308.1">
    <property type="nucleotide sequence ID" value="NZ_CP011371.1"/>
</dbReference>
<dbReference type="KEGG" id="pbh:AAW51_4412"/>
<evidence type="ECO:0000256" key="9">
    <source>
        <dbReference type="ARBA" id="ARBA00023244"/>
    </source>
</evidence>
<dbReference type="NCBIfam" id="TIGR00540">
    <property type="entry name" value="TPR_hemY_coli"/>
    <property type="match status" value="1"/>
</dbReference>
<dbReference type="EMBL" id="CP011371">
    <property type="protein sequence ID" value="AKJ31103.1"/>
    <property type="molecule type" value="Genomic_DNA"/>
</dbReference>
<feature type="transmembrane region" description="Helical" evidence="10">
    <location>
        <begin position="42"/>
        <end position="66"/>
    </location>
</feature>
<evidence type="ECO:0000256" key="4">
    <source>
        <dbReference type="ARBA" id="ARBA00022475"/>
    </source>
</evidence>
<dbReference type="Proteomes" id="UP000035352">
    <property type="component" value="Chromosome"/>
</dbReference>
<comment type="function">
    <text evidence="1">Involved in a late step of protoheme IX synthesis.</text>
</comment>
<keyword evidence="8 10" id="KW-0472">Membrane</keyword>
<comment type="subcellular location">
    <subcellularLocation>
        <location evidence="2">Cell inner membrane</location>
        <topology evidence="2">Multi-pass membrane protein</topology>
    </subcellularLocation>
</comment>
<evidence type="ECO:0000313" key="13">
    <source>
        <dbReference type="Proteomes" id="UP000035352"/>
    </source>
</evidence>
<gene>
    <name evidence="12" type="primary">hemY</name>
    <name evidence="12" type="ORF">AAW51_4412</name>
</gene>
<dbReference type="PATRIC" id="fig|413882.6.peg.4611"/>
<dbReference type="InterPro" id="IPR005254">
    <property type="entry name" value="Heme_biosyn_assoc_TPR_pro"/>
</dbReference>
<accession>A0A0G3BSW7</accession>
<evidence type="ECO:0000256" key="2">
    <source>
        <dbReference type="ARBA" id="ARBA00004429"/>
    </source>
</evidence>
<dbReference type="InterPro" id="IPR011990">
    <property type="entry name" value="TPR-like_helical_dom_sf"/>
</dbReference>
<proteinExistence type="predicted"/>
<protein>
    <submittedName>
        <fullName evidence="12">Porphyrin biosynthesis protein</fullName>
    </submittedName>
</protein>
<keyword evidence="9" id="KW-0627">Porphyrin biosynthesis</keyword>
<keyword evidence="7 10" id="KW-1133">Transmembrane helix</keyword>
<organism evidence="12 13">
    <name type="scientific">Caldimonas brevitalea</name>
    <dbReference type="NCBI Taxonomy" id="413882"/>
    <lineage>
        <taxon>Bacteria</taxon>
        <taxon>Pseudomonadati</taxon>
        <taxon>Pseudomonadota</taxon>
        <taxon>Betaproteobacteria</taxon>
        <taxon>Burkholderiales</taxon>
        <taxon>Sphaerotilaceae</taxon>
        <taxon>Caldimonas</taxon>
    </lineage>
</organism>
<keyword evidence="13" id="KW-1185">Reference proteome</keyword>
<dbReference type="STRING" id="413882.AAW51_4412"/>
<evidence type="ECO:0000256" key="1">
    <source>
        <dbReference type="ARBA" id="ARBA00002962"/>
    </source>
</evidence>
<evidence type="ECO:0000256" key="10">
    <source>
        <dbReference type="SAM" id="Phobius"/>
    </source>
</evidence>
<keyword evidence="4" id="KW-1003">Cell membrane</keyword>
<comment type="pathway">
    <text evidence="3">Porphyrin-containing compound metabolism; protoheme biosynthesis.</text>
</comment>
<dbReference type="GO" id="GO:0005886">
    <property type="term" value="C:plasma membrane"/>
    <property type="evidence" value="ECO:0007669"/>
    <property type="project" value="UniProtKB-SubCell"/>
</dbReference>
<evidence type="ECO:0000256" key="3">
    <source>
        <dbReference type="ARBA" id="ARBA00004744"/>
    </source>
</evidence>
<evidence type="ECO:0000256" key="6">
    <source>
        <dbReference type="ARBA" id="ARBA00022692"/>
    </source>
</evidence>
<evidence type="ECO:0000256" key="7">
    <source>
        <dbReference type="ARBA" id="ARBA00022989"/>
    </source>
</evidence>
<dbReference type="GO" id="GO:0042168">
    <property type="term" value="P:heme metabolic process"/>
    <property type="evidence" value="ECO:0007669"/>
    <property type="project" value="InterPro"/>
</dbReference>
<dbReference type="UniPathway" id="UPA00252"/>
<dbReference type="InterPro" id="IPR010817">
    <property type="entry name" value="HemY_N"/>
</dbReference>
<dbReference type="OrthoDB" id="9151794at2"/>
<dbReference type="AlphaFoldDB" id="A0A0G3BSW7"/>
<keyword evidence="6 10" id="KW-0812">Transmembrane</keyword>
<dbReference type="GO" id="GO:0006779">
    <property type="term" value="P:porphyrin-containing compound biosynthetic process"/>
    <property type="evidence" value="ECO:0007669"/>
    <property type="project" value="UniProtKB-KW"/>
</dbReference>
<evidence type="ECO:0000259" key="11">
    <source>
        <dbReference type="Pfam" id="PF07219"/>
    </source>
</evidence>
<feature type="domain" description="HemY N-terminal" evidence="11">
    <location>
        <begin position="28"/>
        <end position="114"/>
    </location>
</feature>
<evidence type="ECO:0000313" key="12">
    <source>
        <dbReference type="EMBL" id="AKJ31103.1"/>
    </source>
</evidence>
<evidence type="ECO:0000256" key="8">
    <source>
        <dbReference type="ARBA" id="ARBA00023136"/>
    </source>
</evidence>
<dbReference type="Pfam" id="PF07219">
    <property type="entry name" value="HemY_N"/>
    <property type="match status" value="1"/>
</dbReference>
<reference evidence="12 13" key="1">
    <citation type="submission" date="2015-05" db="EMBL/GenBank/DDBJ databases">
        <authorList>
            <person name="Tang B."/>
            <person name="Yu Y."/>
        </authorList>
    </citation>
    <scope>NUCLEOTIDE SEQUENCE [LARGE SCALE GENOMIC DNA]</scope>
    <source>
        <strain evidence="12 13">DSM 7029</strain>
    </source>
</reference>
<dbReference type="Gene3D" id="1.25.40.10">
    <property type="entry name" value="Tetratricopeptide repeat domain"/>
    <property type="match status" value="1"/>
</dbReference>